<reference evidence="2" key="1">
    <citation type="journal article" date="2023" name="Science">
        <title>Genome structures resolve the early diversification of teleost fishes.</title>
        <authorList>
            <person name="Parey E."/>
            <person name="Louis A."/>
            <person name="Montfort J."/>
            <person name="Bouchez O."/>
            <person name="Roques C."/>
            <person name="Iampietro C."/>
            <person name="Lluch J."/>
            <person name="Castinel A."/>
            <person name="Donnadieu C."/>
            <person name="Desvignes T."/>
            <person name="Floi Bucao C."/>
            <person name="Jouanno E."/>
            <person name="Wen M."/>
            <person name="Mejri S."/>
            <person name="Dirks R."/>
            <person name="Jansen H."/>
            <person name="Henkel C."/>
            <person name="Chen W.J."/>
            <person name="Zahm M."/>
            <person name="Cabau C."/>
            <person name="Klopp C."/>
            <person name="Thompson A.W."/>
            <person name="Robinson-Rechavi M."/>
            <person name="Braasch I."/>
            <person name="Lecointre G."/>
            <person name="Bobe J."/>
            <person name="Postlethwait J.H."/>
            <person name="Berthelot C."/>
            <person name="Roest Crollius H."/>
            <person name="Guiguen Y."/>
        </authorList>
    </citation>
    <scope>NUCLEOTIDE SEQUENCE</scope>
    <source>
        <strain evidence="2">WJC10195</strain>
    </source>
</reference>
<dbReference type="OrthoDB" id="8893791at2759"/>
<feature type="region of interest" description="Disordered" evidence="1">
    <location>
        <begin position="196"/>
        <end position="242"/>
    </location>
</feature>
<dbReference type="EMBL" id="JAINUF010000003">
    <property type="protein sequence ID" value="KAJ8370190.1"/>
    <property type="molecule type" value="Genomic_DNA"/>
</dbReference>
<keyword evidence="3" id="KW-1185">Reference proteome</keyword>
<organism evidence="2 3">
    <name type="scientific">Synaphobranchus kaupii</name>
    <name type="common">Kaup's arrowtooth eel</name>
    <dbReference type="NCBI Taxonomy" id="118154"/>
    <lineage>
        <taxon>Eukaryota</taxon>
        <taxon>Metazoa</taxon>
        <taxon>Chordata</taxon>
        <taxon>Craniata</taxon>
        <taxon>Vertebrata</taxon>
        <taxon>Euteleostomi</taxon>
        <taxon>Actinopterygii</taxon>
        <taxon>Neopterygii</taxon>
        <taxon>Teleostei</taxon>
        <taxon>Anguilliformes</taxon>
        <taxon>Synaphobranchidae</taxon>
        <taxon>Synaphobranchus</taxon>
    </lineage>
</organism>
<gene>
    <name evidence="2" type="ORF">SKAU_G00102180</name>
</gene>
<dbReference type="AlphaFoldDB" id="A0A9Q1FYS1"/>
<evidence type="ECO:0000256" key="1">
    <source>
        <dbReference type="SAM" id="MobiDB-lite"/>
    </source>
</evidence>
<evidence type="ECO:0000313" key="3">
    <source>
        <dbReference type="Proteomes" id="UP001152622"/>
    </source>
</evidence>
<sequence>MGSKSPSSLQSAPPTEGLKLCDRQQVSIDRFEIYVPKEADVRFVPAETLPPGILKRMGLLSFSAGSDVTVTWISPVVVREKGPCPAPPLCPHKAPPLSHCSAAAQAFLIAAAEGCGSSAKGQGLCWLPVVCSNLTAFKVLRKYMPHGDCQPPDPKWEACQLPCAPLGRTVRFTQDALVIHRGHIFLSIKKMGPGTRVGHRQSLTPEAPPTLPQQTFPCMPRRPQDAQHSWDPSAAPPKKAPQRAAGLRALHLQFGVEHRASVTLANLPDATLKMLSTVGCVDMEKHQKAAQLCCNAEQKNLGSFGSSCTGKFPRNGCAEDLTGTRCSGDRKTGVTHYRGNIMEGEGSKEPVSKKARRVSSGDVSTAGIWGGDGRERSGGDGANGHYGAHSQGQDEAYLPVHSLDYTAGFDFDQSARDEKINRIRARLSEKEAALQQLTLHPL</sequence>
<dbReference type="Proteomes" id="UP001152622">
    <property type="component" value="Chromosome 3"/>
</dbReference>
<protein>
    <submittedName>
        <fullName evidence="2">Uncharacterized protein</fullName>
    </submittedName>
</protein>
<evidence type="ECO:0000313" key="2">
    <source>
        <dbReference type="EMBL" id="KAJ8370190.1"/>
    </source>
</evidence>
<accession>A0A9Q1FYS1</accession>
<proteinExistence type="predicted"/>
<comment type="caution">
    <text evidence="2">The sequence shown here is derived from an EMBL/GenBank/DDBJ whole genome shotgun (WGS) entry which is preliminary data.</text>
</comment>
<name>A0A9Q1FYS1_SYNKA</name>
<feature type="region of interest" description="Disordered" evidence="1">
    <location>
        <begin position="340"/>
        <end position="391"/>
    </location>
</feature>